<evidence type="ECO:0000313" key="2">
    <source>
        <dbReference type="EMBL" id="QEU85428.1"/>
    </source>
</evidence>
<protein>
    <submittedName>
        <fullName evidence="2">Uncharacterized protein</fullName>
    </submittedName>
</protein>
<feature type="region of interest" description="Disordered" evidence="1">
    <location>
        <begin position="1"/>
        <end position="82"/>
    </location>
</feature>
<proteinExistence type="predicted"/>
<reference evidence="2 3" key="1">
    <citation type="submission" date="2017-09" db="EMBL/GenBank/DDBJ databases">
        <authorList>
            <person name="Lee N."/>
            <person name="Cho B.-K."/>
        </authorList>
    </citation>
    <scope>NUCLEOTIDE SEQUENCE [LARGE SCALE GENOMIC DNA]</scope>
    <source>
        <strain evidence="2 3">ATCC 39115</strain>
    </source>
</reference>
<gene>
    <name evidence="2" type="ORF">CP969_12360</name>
</gene>
<keyword evidence="3" id="KW-1185">Reference proteome</keyword>
<evidence type="ECO:0000256" key="1">
    <source>
        <dbReference type="SAM" id="MobiDB-lite"/>
    </source>
</evidence>
<organism evidence="2 3">
    <name type="scientific">Streptomyces viridosporus T7A</name>
    <dbReference type="NCBI Taxonomy" id="665577"/>
    <lineage>
        <taxon>Bacteria</taxon>
        <taxon>Bacillati</taxon>
        <taxon>Actinomycetota</taxon>
        <taxon>Actinomycetes</taxon>
        <taxon>Kitasatosporales</taxon>
        <taxon>Streptomycetaceae</taxon>
        <taxon>Streptomyces</taxon>
    </lineage>
</organism>
<feature type="compositionally biased region" description="Basic and acidic residues" evidence="1">
    <location>
        <begin position="1"/>
        <end position="20"/>
    </location>
</feature>
<dbReference type="Proteomes" id="UP000327143">
    <property type="component" value="Chromosome"/>
</dbReference>
<dbReference type="EMBL" id="CP023700">
    <property type="protein sequence ID" value="QEU85428.1"/>
    <property type="molecule type" value="Genomic_DNA"/>
</dbReference>
<sequence length="82" mass="8308">MEAMEPRHVFYEDRRTERHGGPSAGDDGVGRPPLLAGAGGAPGGRGDRLTGLTRPVGRVPDGAGAVPADPRRAAGRSPGAGR</sequence>
<evidence type="ECO:0000313" key="3">
    <source>
        <dbReference type="Proteomes" id="UP000327143"/>
    </source>
</evidence>
<name>A0ABX6ACE0_STRVD</name>
<accession>A0ABX6ACE0</accession>